<proteinExistence type="predicted"/>
<dbReference type="PANTHER" id="PTHR10188:SF43">
    <property type="entry name" value="ASPARAGINASE (EUROFUNG)"/>
    <property type="match status" value="1"/>
</dbReference>
<feature type="site" description="Cleavage; by autolysis" evidence="3">
    <location>
        <begin position="199"/>
        <end position="200"/>
    </location>
</feature>
<dbReference type="SUPFAM" id="SSF56235">
    <property type="entry name" value="N-terminal nucleophile aminohydrolases (Ntn hydrolases)"/>
    <property type="match status" value="1"/>
</dbReference>
<protein>
    <submittedName>
        <fullName evidence="4">N-terminal nucleophile aminohydrolase</fullName>
    </submittedName>
</protein>
<dbReference type="CDD" id="cd04701">
    <property type="entry name" value="Asparaginase_2"/>
    <property type="match status" value="1"/>
</dbReference>
<feature type="binding site" evidence="2">
    <location>
        <begin position="321"/>
        <end position="324"/>
    </location>
    <ligand>
        <name>substrate</name>
    </ligand>
</feature>
<accession>A0A8E2JNX7</accession>
<dbReference type="AlphaFoldDB" id="A0A8E2JNX7"/>
<dbReference type="Proteomes" id="UP000250140">
    <property type="component" value="Unassembled WGS sequence"/>
</dbReference>
<dbReference type="GO" id="GO:0016787">
    <property type="term" value="F:hydrolase activity"/>
    <property type="evidence" value="ECO:0007669"/>
    <property type="project" value="UniProtKB-KW"/>
</dbReference>
<dbReference type="Gene3D" id="3.60.20.30">
    <property type="entry name" value="(Glycosyl)asparaginase"/>
    <property type="match status" value="1"/>
</dbReference>
<evidence type="ECO:0000313" key="4">
    <source>
        <dbReference type="EMBL" id="OCL04265.1"/>
    </source>
</evidence>
<keyword evidence="5" id="KW-1185">Reference proteome</keyword>
<organism evidence="4 5">
    <name type="scientific">Glonium stellatum</name>
    <dbReference type="NCBI Taxonomy" id="574774"/>
    <lineage>
        <taxon>Eukaryota</taxon>
        <taxon>Fungi</taxon>
        <taxon>Dikarya</taxon>
        <taxon>Ascomycota</taxon>
        <taxon>Pezizomycotina</taxon>
        <taxon>Dothideomycetes</taxon>
        <taxon>Pleosporomycetidae</taxon>
        <taxon>Gloniales</taxon>
        <taxon>Gloniaceae</taxon>
        <taxon>Glonium</taxon>
    </lineage>
</organism>
<reference evidence="4 5" key="1">
    <citation type="journal article" date="2016" name="Nat. Commun.">
        <title>Ectomycorrhizal ecology is imprinted in the genome of the dominant symbiotic fungus Cenococcum geophilum.</title>
        <authorList>
            <consortium name="DOE Joint Genome Institute"/>
            <person name="Peter M."/>
            <person name="Kohler A."/>
            <person name="Ohm R.A."/>
            <person name="Kuo A."/>
            <person name="Krutzmann J."/>
            <person name="Morin E."/>
            <person name="Arend M."/>
            <person name="Barry K.W."/>
            <person name="Binder M."/>
            <person name="Choi C."/>
            <person name="Clum A."/>
            <person name="Copeland A."/>
            <person name="Grisel N."/>
            <person name="Haridas S."/>
            <person name="Kipfer T."/>
            <person name="LaButti K."/>
            <person name="Lindquist E."/>
            <person name="Lipzen A."/>
            <person name="Maire R."/>
            <person name="Meier B."/>
            <person name="Mihaltcheva S."/>
            <person name="Molinier V."/>
            <person name="Murat C."/>
            <person name="Poggeler S."/>
            <person name="Quandt C.A."/>
            <person name="Sperisen C."/>
            <person name="Tritt A."/>
            <person name="Tisserant E."/>
            <person name="Crous P.W."/>
            <person name="Henrissat B."/>
            <person name="Nehls U."/>
            <person name="Egli S."/>
            <person name="Spatafora J.W."/>
            <person name="Grigoriev I.V."/>
            <person name="Martin F.M."/>
        </authorList>
    </citation>
    <scope>NUCLEOTIDE SEQUENCE [LARGE SCALE GENOMIC DNA]</scope>
    <source>
        <strain evidence="4 5">CBS 207.34</strain>
    </source>
</reference>
<dbReference type="InterPro" id="IPR000246">
    <property type="entry name" value="Peptidase_T2"/>
</dbReference>
<dbReference type="GO" id="GO:0005737">
    <property type="term" value="C:cytoplasm"/>
    <property type="evidence" value="ECO:0007669"/>
    <property type="project" value="TreeGrafter"/>
</dbReference>
<sequence>MSSNASRIQPRIIIHGGAGNISRLNLTPAAHAAYRKSLIAVISSASSLLAKPHATAVDVATYAVSLLEDDPLFNAGKGAVFTRAGKNELESSIMVSNGPHKRGVGCMLLAHVKNPIKLAREILLRGELGDGGGAQGHCQLSGEYLESLAKEWGLEMVEPEYFFTQRRWDEHQRGLNIEHEPVPSIAQFHDPFSARGKSSTPTDPTQQGFGTICVATSTGGLTNKLPGRIGDTPTLGAGFWAEEWLEETLPPQMLYPPVIQPSHSSLATDKLSRGNLLGLIADCFPSISTPSPLFRPQVFTMPSQPEKSTSTRRHAVAMSGTGNGDSFLRVSAVRTAAAISRFSTPNIPLAVAVSRISGSGGELQKSAGERWGKTGEGEGGIIGIELIDSESSIVADFNCGEMFRAWVDEEGIQRCMVFKDEY</sequence>
<gene>
    <name evidence="4" type="ORF">AOQ84DRAFT_391674</name>
</gene>
<evidence type="ECO:0000313" key="5">
    <source>
        <dbReference type="Proteomes" id="UP000250140"/>
    </source>
</evidence>
<dbReference type="PANTHER" id="PTHR10188">
    <property type="entry name" value="L-ASPARAGINASE"/>
    <property type="match status" value="1"/>
</dbReference>
<dbReference type="Pfam" id="PF01112">
    <property type="entry name" value="Asparaginase_2"/>
    <property type="match status" value="1"/>
</dbReference>
<dbReference type="OrthoDB" id="2262349at2759"/>
<evidence type="ECO:0000256" key="3">
    <source>
        <dbReference type="PIRSR" id="PIRSR600246-3"/>
    </source>
</evidence>
<name>A0A8E2JNX7_9PEZI</name>
<evidence type="ECO:0000256" key="2">
    <source>
        <dbReference type="PIRSR" id="PIRSR600246-2"/>
    </source>
</evidence>
<keyword evidence="4" id="KW-0378">Hydrolase</keyword>
<feature type="binding site" evidence="2">
    <location>
        <begin position="228"/>
        <end position="231"/>
    </location>
    <ligand>
        <name>substrate</name>
    </ligand>
</feature>
<feature type="active site" description="Nucleophile" evidence="1">
    <location>
        <position position="200"/>
    </location>
</feature>
<dbReference type="InterPro" id="IPR029055">
    <property type="entry name" value="Ntn_hydrolases_N"/>
</dbReference>
<evidence type="ECO:0000256" key="1">
    <source>
        <dbReference type="PIRSR" id="PIRSR600246-1"/>
    </source>
</evidence>
<dbReference type="EMBL" id="KV750559">
    <property type="protein sequence ID" value="OCL04265.1"/>
    <property type="molecule type" value="Genomic_DNA"/>
</dbReference>